<dbReference type="EMBL" id="JABSTQ010010379">
    <property type="protein sequence ID" value="KAG0421346.1"/>
    <property type="molecule type" value="Genomic_DNA"/>
</dbReference>
<name>A0AC60PKL3_IXOPE</name>
<proteinExistence type="predicted"/>
<gene>
    <name evidence="1" type="ORF">HPB47_002758</name>
</gene>
<reference evidence="1 2" key="1">
    <citation type="journal article" date="2020" name="Cell">
        <title>Large-Scale Comparative Analyses of Tick Genomes Elucidate Their Genetic Diversity and Vector Capacities.</title>
        <authorList>
            <consortium name="Tick Genome and Microbiome Consortium (TIGMIC)"/>
            <person name="Jia N."/>
            <person name="Wang J."/>
            <person name="Shi W."/>
            <person name="Du L."/>
            <person name="Sun Y."/>
            <person name="Zhan W."/>
            <person name="Jiang J.F."/>
            <person name="Wang Q."/>
            <person name="Zhang B."/>
            <person name="Ji P."/>
            <person name="Bell-Sakyi L."/>
            <person name="Cui X.M."/>
            <person name="Yuan T.T."/>
            <person name="Jiang B.G."/>
            <person name="Yang W.F."/>
            <person name="Lam T.T."/>
            <person name="Chang Q.C."/>
            <person name="Ding S.J."/>
            <person name="Wang X.J."/>
            <person name="Zhu J.G."/>
            <person name="Ruan X.D."/>
            <person name="Zhao L."/>
            <person name="Wei J.T."/>
            <person name="Ye R.Z."/>
            <person name="Que T.C."/>
            <person name="Du C.H."/>
            <person name="Zhou Y.H."/>
            <person name="Cheng J.X."/>
            <person name="Dai P.F."/>
            <person name="Guo W.B."/>
            <person name="Han X.H."/>
            <person name="Huang E.J."/>
            <person name="Li L.F."/>
            <person name="Wei W."/>
            <person name="Gao Y.C."/>
            <person name="Liu J.Z."/>
            <person name="Shao H.Z."/>
            <person name="Wang X."/>
            <person name="Wang C.C."/>
            <person name="Yang T.C."/>
            <person name="Huo Q.B."/>
            <person name="Li W."/>
            <person name="Chen H.Y."/>
            <person name="Chen S.E."/>
            <person name="Zhou L.G."/>
            <person name="Ni X.B."/>
            <person name="Tian J.H."/>
            <person name="Sheng Y."/>
            <person name="Liu T."/>
            <person name="Pan Y.S."/>
            <person name="Xia L.Y."/>
            <person name="Li J."/>
            <person name="Zhao F."/>
            <person name="Cao W.C."/>
        </authorList>
    </citation>
    <scope>NUCLEOTIDE SEQUENCE [LARGE SCALE GENOMIC DNA]</scope>
    <source>
        <strain evidence="1">Iper-2018</strain>
    </source>
</reference>
<comment type="caution">
    <text evidence="1">The sequence shown here is derived from an EMBL/GenBank/DDBJ whole genome shotgun (WGS) entry which is preliminary data.</text>
</comment>
<protein>
    <submittedName>
        <fullName evidence="1">Uncharacterized protein</fullName>
    </submittedName>
</protein>
<accession>A0AC60PKL3</accession>
<sequence>MPTDESMYCDDFGRASTAQLHSEGRVDDPVSVKEEADEADATSTSEGSDCEDIDDPSSSPEPASGVQRATVGVEKGKSSELSSGN</sequence>
<evidence type="ECO:0000313" key="1">
    <source>
        <dbReference type="EMBL" id="KAG0421346.1"/>
    </source>
</evidence>
<evidence type="ECO:0000313" key="2">
    <source>
        <dbReference type="Proteomes" id="UP000805193"/>
    </source>
</evidence>
<organism evidence="1 2">
    <name type="scientific">Ixodes persulcatus</name>
    <name type="common">Taiga tick</name>
    <dbReference type="NCBI Taxonomy" id="34615"/>
    <lineage>
        <taxon>Eukaryota</taxon>
        <taxon>Metazoa</taxon>
        <taxon>Ecdysozoa</taxon>
        <taxon>Arthropoda</taxon>
        <taxon>Chelicerata</taxon>
        <taxon>Arachnida</taxon>
        <taxon>Acari</taxon>
        <taxon>Parasitiformes</taxon>
        <taxon>Ixodida</taxon>
        <taxon>Ixodoidea</taxon>
        <taxon>Ixodidae</taxon>
        <taxon>Ixodinae</taxon>
        <taxon>Ixodes</taxon>
    </lineage>
</organism>
<keyword evidence="2" id="KW-1185">Reference proteome</keyword>
<dbReference type="Proteomes" id="UP000805193">
    <property type="component" value="Unassembled WGS sequence"/>
</dbReference>